<dbReference type="InterPro" id="IPR043750">
    <property type="entry name" value="DUF5695"/>
</dbReference>
<evidence type="ECO:0000313" key="3">
    <source>
        <dbReference type="Proteomes" id="UP001597393"/>
    </source>
</evidence>
<protein>
    <submittedName>
        <fullName evidence="2">DUF5695 domain-containing protein</fullName>
    </submittedName>
</protein>
<reference evidence="3" key="1">
    <citation type="journal article" date="2019" name="Int. J. Syst. Evol. Microbiol.">
        <title>The Global Catalogue of Microorganisms (GCM) 10K type strain sequencing project: providing services to taxonomists for standard genome sequencing and annotation.</title>
        <authorList>
            <consortium name="The Broad Institute Genomics Platform"/>
            <consortium name="The Broad Institute Genome Sequencing Center for Infectious Disease"/>
            <person name="Wu L."/>
            <person name="Ma J."/>
        </authorList>
    </citation>
    <scope>NUCLEOTIDE SEQUENCE [LARGE SCALE GENOMIC DNA]</scope>
    <source>
        <strain evidence="3">KCTC 42248</strain>
    </source>
</reference>
<sequence length="914" mass="103609">MLTKLYSATTILLLPLFSISVQAQENEHPVWKKVRQQPQTLHLDLGEKQFALPQLKFSILNASQTIASLQPQNGDNVFDYTPKNFLSKRDRNHFYHLGDINLRIRKDSETAWKDYSTASDRKDVKALPTGKDVLASADLSASLQGIPLHVERSWKQKGDDLVLQFTIENKTDQTYEIGSLGIPLPFNNNLDGKNLDEAHAHNVFFDPYIGLDAGYVQVNHLHGRGNSLLVLPEENASFEAYNPLNDDPTPRSITFEGFHEWMIHSKAHAETDWKGVDQWNKPTSTLLKPSEKKTVALRFAFAPSIREIENTLVKNDRPLAIGASGYVLPINNTAKLFIQHQSPIKDITVYPAHALSVSKKKTDHGKWKGYEIKGNQWGRARLTITYADGKQQSVHYKVIKSEKDVVNDLGNFLTTKQWFEDDKDPFKRSPSVITYDNEEKRQVTEEQRAWYAGLSDEAGAGSWLAAMMKQVVQPNAEELAKLKRFMNETLYGNIQHRSGKNKYGVVKSLFYYEPDSLPAGTYSDSINYTTWSAWPKKEADNVGRSYNYPHVAAAHWVFYRLARYQPHLVAEESWDTYLDRAYETSVAMVEQAPHYAQFGQMEGSIFLIILNDLQREGKTAEASKLEDLMQKRAQHWRTLNYPFGSEMPWDSTGQEEVYMWSDYFGFDDKATVTLNAILAYMPAIPHWGYNGSARRYWDFIYGGKLSRVERQLHHYGSALNAIPVLSAYRKNPEDYHLLRIGHAGIIGALANVTEEGFAPGAFHSYPSTLANDGITGDYGSGFYGYASHAGTYIVQHPEFGWLAFSGNLSENKNGVQVEITTASRSRVYLAPEQLLIQTTSGEIQQLNYNPKNKEIILTFTEQSDNKQNVSAHLLLEENNGTERYSIEGIERGENGIYVIPNGTKQVKLRQQSGR</sequence>
<name>A0ABW5NLK3_9SPHI</name>
<evidence type="ECO:0000256" key="1">
    <source>
        <dbReference type="SAM" id="SignalP"/>
    </source>
</evidence>
<organism evidence="2 3">
    <name type="scientific">Sphingobacterium corticis</name>
    <dbReference type="NCBI Taxonomy" id="1812823"/>
    <lineage>
        <taxon>Bacteria</taxon>
        <taxon>Pseudomonadati</taxon>
        <taxon>Bacteroidota</taxon>
        <taxon>Sphingobacteriia</taxon>
        <taxon>Sphingobacteriales</taxon>
        <taxon>Sphingobacteriaceae</taxon>
        <taxon>Sphingobacterium</taxon>
    </lineage>
</organism>
<feature type="chain" id="PRO_5047384283" evidence="1">
    <location>
        <begin position="24"/>
        <end position="914"/>
    </location>
</feature>
<evidence type="ECO:0000313" key="2">
    <source>
        <dbReference type="EMBL" id="MFD2598732.1"/>
    </source>
</evidence>
<dbReference type="Pfam" id="PF18951">
    <property type="entry name" value="DUF5695"/>
    <property type="match status" value="1"/>
</dbReference>
<feature type="signal peptide" evidence="1">
    <location>
        <begin position="1"/>
        <end position="23"/>
    </location>
</feature>
<dbReference type="Proteomes" id="UP001597393">
    <property type="component" value="Unassembled WGS sequence"/>
</dbReference>
<accession>A0ABW5NLK3</accession>
<comment type="caution">
    <text evidence="2">The sequence shown here is derived from an EMBL/GenBank/DDBJ whole genome shotgun (WGS) entry which is preliminary data.</text>
</comment>
<keyword evidence="1" id="KW-0732">Signal</keyword>
<dbReference type="EMBL" id="JBHUMA010000006">
    <property type="protein sequence ID" value="MFD2598732.1"/>
    <property type="molecule type" value="Genomic_DNA"/>
</dbReference>
<dbReference type="RefSeq" id="WP_380868861.1">
    <property type="nucleotide sequence ID" value="NZ_JBHUMA010000006.1"/>
</dbReference>
<keyword evidence="3" id="KW-1185">Reference proteome</keyword>
<proteinExistence type="predicted"/>
<gene>
    <name evidence="2" type="ORF">ACFSQ3_07190</name>
</gene>